<protein>
    <submittedName>
        <fullName evidence="1">Uncharacterized protein</fullName>
    </submittedName>
</protein>
<dbReference type="KEGG" id="vg:55601674"/>
<organism evidence="1 2">
    <name type="scientific">Aeribacillus phage AP45</name>
    <dbReference type="NCBI Taxonomy" id="1913112"/>
    <lineage>
        <taxon>Viruses</taxon>
        <taxon>Duplodnaviria</taxon>
        <taxon>Heunggongvirae</taxon>
        <taxon>Uroviricota</taxon>
        <taxon>Caudoviricetes</taxon>
        <taxon>Kamchatkavirus</taxon>
        <taxon>Kamchatkavirus AP45</taxon>
    </lineage>
</organism>
<evidence type="ECO:0000313" key="1">
    <source>
        <dbReference type="EMBL" id="APC46519.1"/>
    </source>
</evidence>
<dbReference type="RefSeq" id="YP_009831983.1">
    <property type="nucleotide sequence ID" value="NC_048651.1"/>
</dbReference>
<reference evidence="2" key="1">
    <citation type="submission" date="2016-10" db="EMBL/GenBank/DDBJ databases">
        <authorList>
            <person name="de Groot N.N."/>
        </authorList>
    </citation>
    <scope>NUCLEOTIDE SEQUENCE [LARGE SCALE GENOMIC DNA]</scope>
</reference>
<dbReference type="GeneID" id="55601674"/>
<proteinExistence type="predicted"/>
<dbReference type="EMBL" id="KX965989">
    <property type="protein sequence ID" value="APC46519.1"/>
    <property type="molecule type" value="Genomic_DNA"/>
</dbReference>
<accession>A0A1L2JY76</accession>
<name>A0A1L2JY76_9CAUD</name>
<keyword evidence="2" id="KW-1185">Reference proteome</keyword>
<evidence type="ECO:0000313" key="2">
    <source>
        <dbReference type="Proteomes" id="UP000224836"/>
    </source>
</evidence>
<dbReference type="Proteomes" id="UP000224836">
    <property type="component" value="Segment"/>
</dbReference>
<sequence>MNKRCPICREAFEKFQVLYFDQSNTFYHLSCYEENRAYLPNLKGMCWFSDVPEIHLFSYPLE</sequence>